<dbReference type="Pfam" id="PF01797">
    <property type="entry name" value="Y1_Tnp"/>
    <property type="match status" value="1"/>
</dbReference>
<dbReference type="InterPro" id="IPR036515">
    <property type="entry name" value="Transposase_17_sf"/>
</dbReference>
<feature type="domain" description="Transposase IS200-like" evidence="1">
    <location>
        <begin position="13"/>
        <end position="138"/>
    </location>
</feature>
<accession>A0A8J6NMZ3</accession>
<proteinExistence type="predicted"/>
<gene>
    <name evidence="2" type="primary">tnpA</name>
    <name evidence="2" type="ORF">H8E29_16720</name>
</gene>
<reference evidence="2 3" key="1">
    <citation type="submission" date="2020-08" db="EMBL/GenBank/DDBJ databases">
        <title>Bridging the membrane lipid divide: bacteria of the FCB group superphylum have the potential to synthesize archaeal ether lipids.</title>
        <authorList>
            <person name="Villanueva L."/>
            <person name="Von Meijenfeldt F.A.B."/>
            <person name="Westbye A.B."/>
            <person name="Yadav S."/>
            <person name="Hopmans E.C."/>
            <person name="Dutilh B.E."/>
            <person name="Sinninghe Damste J.S."/>
        </authorList>
    </citation>
    <scope>NUCLEOTIDE SEQUENCE [LARGE SCALE GENOMIC DNA]</scope>
    <source>
        <strain evidence="2">NIOZ-UU36</strain>
    </source>
</reference>
<dbReference type="PANTHER" id="PTHR33360">
    <property type="entry name" value="TRANSPOSASE FOR INSERTION SEQUENCE ELEMENT IS200"/>
    <property type="match status" value="1"/>
</dbReference>
<protein>
    <submittedName>
        <fullName evidence="2">IS200/IS605 family transposase</fullName>
    </submittedName>
</protein>
<dbReference type="EMBL" id="JACNJN010000209">
    <property type="protein sequence ID" value="MBC8336902.1"/>
    <property type="molecule type" value="Genomic_DNA"/>
</dbReference>
<evidence type="ECO:0000259" key="1">
    <source>
        <dbReference type="SMART" id="SM01321"/>
    </source>
</evidence>
<organism evidence="2 3">
    <name type="scientific">Candidatus Desulfolinea nitratireducens</name>
    <dbReference type="NCBI Taxonomy" id="2841698"/>
    <lineage>
        <taxon>Bacteria</taxon>
        <taxon>Bacillati</taxon>
        <taxon>Chloroflexota</taxon>
        <taxon>Anaerolineae</taxon>
        <taxon>Anaerolineales</taxon>
        <taxon>Anaerolineales incertae sedis</taxon>
        <taxon>Candidatus Desulfolinea</taxon>
    </lineage>
</organism>
<dbReference type="GO" id="GO:0004803">
    <property type="term" value="F:transposase activity"/>
    <property type="evidence" value="ECO:0007669"/>
    <property type="project" value="InterPro"/>
</dbReference>
<evidence type="ECO:0000313" key="3">
    <source>
        <dbReference type="Proteomes" id="UP000614469"/>
    </source>
</evidence>
<dbReference type="Gene3D" id="3.30.70.1290">
    <property type="entry name" value="Transposase IS200-like"/>
    <property type="match status" value="1"/>
</dbReference>
<sequence>MSSAELHRDRTIVYSCKYHIAFCPKYRRKVLVPPIDARLKELIIEKQEEYSYGVIEMEIMPDHVHLLLDVDPRTGIDTVVRKVKGYTAHTIRKEYPWKASPTSLGMKSRLPSMWIRSRFIASVGSVSLDVVKHYIVGQKGQ</sequence>
<dbReference type="GO" id="GO:0006313">
    <property type="term" value="P:DNA transposition"/>
    <property type="evidence" value="ECO:0007669"/>
    <property type="project" value="InterPro"/>
</dbReference>
<dbReference type="AlphaFoldDB" id="A0A8J6NMZ3"/>
<dbReference type="GO" id="GO:0003677">
    <property type="term" value="F:DNA binding"/>
    <property type="evidence" value="ECO:0007669"/>
    <property type="project" value="InterPro"/>
</dbReference>
<evidence type="ECO:0000313" key="2">
    <source>
        <dbReference type="EMBL" id="MBC8336902.1"/>
    </source>
</evidence>
<dbReference type="NCBIfam" id="NF033573">
    <property type="entry name" value="transpos_IS200"/>
    <property type="match status" value="1"/>
</dbReference>
<dbReference type="Proteomes" id="UP000614469">
    <property type="component" value="Unassembled WGS sequence"/>
</dbReference>
<name>A0A8J6NMZ3_9CHLR</name>
<dbReference type="SMART" id="SM01321">
    <property type="entry name" value="Y1_Tnp"/>
    <property type="match status" value="1"/>
</dbReference>
<dbReference type="SUPFAM" id="SSF143422">
    <property type="entry name" value="Transposase IS200-like"/>
    <property type="match status" value="1"/>
</dbReference>
<dbReference type="InterPro" id="IPR002686">
    <property type="entry name" value="Transposase_17"/>
</dbReference>
<dbReference type="PANTHER" id="PTHR33360:SF2">
    <property type="entry name" value="TRANSPOSASE FOR INSERTION SEQUENCE ELEMENT IS200"/>
    <property type="match status" value="1"/>
</dbReference>
<comment type="caution">
    <text evidence="2">The sequence shown here is derived from an EMBL/GenBank/DDBJ whole genome shotgun (WGS) entry which is preliminary data.</text>
</comment>